<protein>
    <submittedName>
        <fullName evidence="2">Uncharacterized protein</fullName>
    </submittedName>
</protein>
<reference evidence="3" key="1">
    <citation type="journal article" date="2013" name="Ind. Biotechnol.">
        <title>Comparative genomics analysis of Trichoderma reesei strains.</title>
        <authorList>
            <person name="Koike H."/>
            <person name="Aerts A."/>
            <person name="LaButti K."/>
            <person name="Grigoriev I.V."/>
            <person name="Baker S.E."/>
        </authorList>
    </citation>
    <scope>NUCLEOTIDE SEQUENCE [LARGE SCALE GENOMIC DNA]</scope>
    <source>
        <strain evidence="3">ATCC 56765 / BCRC 32924 / NRRL 11460 / Rut C-30</strain>
    </source>
</reference>
<evidence type="ECO:0000313" key="2">
    <source>
        <dbReference type="EMBL" id="ETR99973.1"/>
    </source>
</evidence>
<evidence type="ECO:0000256" key="1">
    <source>
        <dbReference type="SAM" id="MobiDB-lite"/>
    </source>
</evidence>
<name>A0A024S3T5_HYPJR</name>
<sequence>MAWQGRDMSLRARGSLQARRFTGLQLTDSDRHGIIAAISPCCGASSAFSRAHFAFPKCHLSTNVTAADRLVDLYLPKVHTYEDSVVPTYSSATLPSSRLWLEPQAPGISMPRRRVSSLTPDAFTLPASRLKPHASSFKPRADMLAKSKQRQKQTASGQIIHGSPSLAIHSPSKSIPLTPPFAAILTSPATTCRMPSFQLEYVRVLHLQLISINHYCTVQYLNHIINTRASSPAVHQRSSTGERQAYSYYKYYSDHEFLTPWTVASRQLNQNHADPPSRRPVASLIP</sequence>
<proteinExistence type="predicted"/>
<dbReference type="Proteomes" id="UP000024376">
    <property type="component" value="Unassembled WGS sequence"/>
</dbReference>
<gene>
    <name evidence="2" type="ORF">M419DRAFT_132034</name>
</gene>
<dbReference type="KEGG" id="trr:M419DRAFT_132034"/>
<accession>A0A024S3T5</accession>
<evidence type="ECO:0000313" key="3">
    <source>
        <dbReference type="Proteomes" id="UP000024376"/>
    </source>
</evidence>
<dbReference type="HOGENOM" id="CLU_973376_0_0_1"/>
<feature type="region of interest" description="Disordered" evidence="1">
    <location>
        <begin position="144"/>
        <end position="166"/>
    </location>
</feature>
<dbReference type="EMBL" id="KI911154">
    <property type="protein sequence ID" value="ETR99973.1"/>
    <property type="molecule type" value="Genomic_DNA"/>
</dbReference>
<organism evidence="2 3">
    <name type="scientific">Hypocrea jecorina (strain ATCC 56765 / BCRC 32924 / NRRL 11460 / Rut C-30)</name>
    <name type="common">Trichoderma reesei</name>
    <dbReference type="NCBI Taxonomy" id="1344414"/>
    <lineage>
        <taxon>Eukaryota</taxon>
        <taxon>Fungi</taxon>
        <taxon>Dikarya</taxon>
        <taxon>Ascomycota</taxon>
        <taxon>Pezizomycotina</taxon>
        <taxon>Sordariomycetes</taxon>
        <taxon>Hypocreomycetidae</taxon>
        <taxon>Hypocreales</taxon>
        <taxon>Hypocreaceae</taxon>
        <taxon>Trichoderma</taxon>
    </lineage>
</organism>
<dbReference type="AlphaFoldDB" id="A0A024S3T5"/>